<protein>
    <submittedName>
        <fullName evidence="1">Uncharacterized protein</fullName>
    </submittedName>
</protein>
<dbReference type="RefSeq" id="WP_273630186.1">
    <property type="nucleotide sequence ID" value="NZ_CP117167.1"/>
</dbReference>
<evidence type="ECO:0000313" key="2">
    <source>
        <dbReference type="Proteomes" id="UP001216139"/>
    </source>
</evidence>
<gene>
    <name evidence="1" type="ORF">PQO05_24930</name>
</gene>
<dbReference type="EMBL" id="CP117167">
    <property type="protein sequence ID" value="WCT11982.1"/>
    <property type="molecule type" value="Genomic_DNA"/>
</dbReference>
<sequence>MSIIRKIEEEGPAFNFTQRLENTLFHLLDDDDPVNIYMLTEICKLLGVDIAKYFPVLYKSGAYQLTILTNGDFETALKVTEALYETCIRFQKFDLAIIVNSEVTRGLLDTGLPLVWVDGRFINKS</sequence>
<reference evidence="1 2" key="1">
    <citation type="submission" date="2023-02" db="EMBL/GenBank/DDBJ databases">
        <title>Genome sequence of Mucilaginibacter jinjuensis strain KACC 16571.</title>
        <authorList>
            <person name="Kim S."/>
            <person name="Heo J."/>
            <person name="Kwon S.-W."/>
        </authorList>
    </citation>
    <scope>NUCLEOTIDE SEQUENCE [LARGE SCALE GENOMIC DNA]</scope>
    <source>
        <strain evidence="1 2">KACC 16571</strain>
    </source>
</reference>
<keyword evidence="2" id="KW-1185">Reference proteome</keyword>
<evidence type="ECO:0000313" key="1">
    <source>
        <dbReference type="EMBL" id="WCT11982.1"/>
    </source>
</evidence>
<dbReference type="Proteomes" id="UP001216139">
    <property type="component" value="Chromosome"/>
</dbReference>
<proteinExistence type="predicted"/>
<organism evidence="1 2">
    <name type="scientific">Mucilaginibacter jinjuensis</name>
    <dbReference type="NCBI Taxonomy" id="1176721"/>
    <lineage>
        <taxon>Bacteria</taxon>
        <taxon>Pseudomonadati</taxon>
        <taxon>Bacteroidota</taxon>
        <taxon>Sphingobacteriia</taxon>
        <taxon>Sphingobacteriales</taxon>
        <taxon>Sphingobacteriaceae</taxon>
        <taxon>Mucilaginibacter</taxon>
    </lineage>
</organism>
<name>A0ABY7T8I4_9SPHI</name>
<accession>A0ABY7T8I4</accession>